<dbReference type="RefSeq" id="WP_207989005.1">
    <property type="nucleotide sequence ID" value="NZ_JAGBKM010000001.1"/>
</dbReference>
<dbReference type="SUPFAM" id="SSF52540">
    <property type="entry name" value="P-loop containing nucleoside triphosphate hydrolases"/>
    <property type="match status" value="1"/>
</dbReference>
<evidence type="ECO:0000313" key="6">
    <source>
        <dbReference type="Proteomes" id="UP000664554"/>
    </source>
</evidence>
<dbReference type="GO" id="GO:0005524">
    <property type="term" value="F:ATP binding"/>
    <property type="evidence" value="ECO:0007669"/>
    <property type="project" value="UniProtKB-KW"/>
</dbReference>
<dbReference type="PROSITE" id="PS50893">
    <property type="entry name" value="ABC_TRANSPORTER_2"/>
    <property type="match status" value="1"/>
</dbReference>
<dbReference type="InterPro" id="IPR051921">
    <property type="entry name" value="ABC_osmolyte_uptake_ATP-bind"/>
</dbReference>
<evidence type="ECO:0000313" key="5">
    <source>
        <dbReference type="EMBL" id="MBO1529726.1"/>
    </source>
</evidence>
<keyword evidence="2 5" id="KW-0067">ATP-binding</keyword>
<dbReference type="PROSITE" id="PS00211">
    <property type="entry name" value="ABC_TRANSPORTER_1"/>
    <property type="match status" value="1"/>
</dbReference>
<dbReference type="Pfam" id="PF00005">
    <property type="entry name" value="ABC_tran"/>
    <property type="match status" value="2"/>
</dbReference>
<protein>
    <submittedName>
        <fullName evidence="5">ATP-binding cassette domain-containing protein</fullName>
    </submittedName>
</protein>
<dbReference type="Proteomes" id="UP000664554">
    <property type="component" value="Unassembled WGS sequence"/>
</dbReference>
<feature type="region of interest" description="Disordered" evidence="3">
    <location>
        <begin position="106"/>
        <end position="129"/>
    </location>
</feature>
<gene>
    <name evidence="5" type="ORF">J3492_00670</name>
</gene>
<keyword evidence="6" id="KW-1185">Reference proteome</keyword>
<accession>A0ABS3NKI2</accession>
<dbReference type="InterPro" id="IPR017871">
    <property type="entry name" value="ABC_transporter-like_CS"/>
</dbReference>
<dbReference type="PANTHER" id="PTHR43869:SF1">
    <property type="entry name" value="GLYCINE BETAINE_PROLINE BETAINE TRANSPORT SYSTEM ATP-BINDING PROTEIN PROV"/>
    <property type="match status" value="1"/>
</dbReference>
<dbReference type="InterPro" id="IPR027417">
    <property type="entry name" value="P-loop_NTPase"/>
</dbReference>
<proteinExistence type="predicted"/>
<evidence type="ECO:0000259" key="4">
    <source>
        <dbReference type="PROSITE" id="PS50893"/>
    </source>
</evidence>
<dbReference type="SMART" id="SM00382">
    <property type="entry name" value="AAA"/>
    <property type="match status" value="1"/>
</dbReference>
<dbReference type="EMBL" id="JAGBKM010000001">
    <property type="protein sequence ID" value="MBO1529726.1"/>
    <property type="molecule type" value="Genomic_DNA"/>
</dbReference>
<evidence type="ECO:0000256" key="3">
    <source>
        <dbReference type="SAM" id="MobiDB-lite"/>
    </source>
</evidence>
<organism evidence="5 6">
    <name type="scientific">Psychrobacter coccoides</name>
    <dbReference type="NCBI Taxonomy" id="2818440"/>
    <lineage>
        <taxon>Bacteria</taxon>
        <taxon>Pseudomonadati</taxon>
        <taxon>Pseudomonadota</taxon>
        <taxon>Gammaproteobacteria</taxon>
        <taxon>Moraxellales</taxon>
        <taxon>Moraxellaceae</taxon>
        <taxon>Psychrobacter</taxon>
    </lineage>
</organism>
<reference evidence="5 6" key="1">
    <citation type="submission" date="2021-03" db="EMBL/GenBank/DDBJ databases">
        <authorList>
            <person name="Shang D.-D."/>
            <person name="Du Z.-J."/>
            <person name="Chen G.-J."/>
        </authorList>
    </citation>
    <scope>NUCLEOTIDE SEQUENCE [LARGE SCALE GENOMIC DNA]</scope>
    <source>
        <strain evidence="5 6">F1192</strain>
    </source>
</reference>
<keyword evidence="1" id="KW-0547">Nucleotide-binding</keyword>
<evidence type="ECO:0000256" key="2">
    <source>
        <dbReference type="ARBA" id="ARBA00022840"/>
    </source>
</evidence>
<dbReference type="InterPro" id="IPR003593">
    <property type="entry name" value="AAA+_ATPase"/>
</dbReference>
<name>A0ABS3NKI2_9GAMM</name>
<dbReference type="InterPro" id="IPR003439">
    <property type="entry name" value="ABC_transporter-like_ATP-bd"/>
</dbReference>
<sequence>MNHIQLENISKIYNANRTQAQRALALLAEGMDSIEVKEQTGYSVGLYDINLAIKAGELHCIMGLSGSGKSTLIRHINRLIDPTDGKIWVDTTINAKNPAHTDSTVRVKGATTDSQPTAPTPDPHKAMAENEKSASAINILALNDKALQQYRQQSVSMVFQHFGLVPHMTVIQNVAYGLRVRQMSVSERHEIARHWLNEVGLPNLEHSYPDELSGGMQQRVGLARALATDNPILLMDEAFSALDPLIRAQLQDQLLELQERLNKTIVFITHDIDEAVKVGQRISILNGGRLVQTGTPNELRHHPADDYVAQFMCAKS</sequence>
<evidence type="ECO:0000256" key="1">
    <source>
        <dbReference type="ARBA" id="ARBA00022741"/>
    </source>
</evidence>
<comment type="caution">
    <text evidence="5">The sequence shown here is derived from an EMBL/GenBank/DDBJ whole genome shotgun (WGS) entry which is preliminary data.</text>
</comment>
<dbReference type="Gene3D" id="3.40.50.300">
    <property type="entry name" value="P-loop containing nucleotide triphosphate hydrolases"/>
    <property type="match status" value="1"/>
</dbReference>
<dbReference type="PANTHER" id="PTHR43869">
    <property type="entry name" value="GLYCINE BETAINE/PROLINE BETAINE TRANSPORT SYSTEM ATP-BINDING PROTEIN PROV"/>
    <property type="match status" value="1"/>
</dbReference>
<feature type="domain" description="ABC transporter" evidence="4">
    <location>
        <begin position="4"/>
        <end position="312"/>
    </location>
</feature>